<keyword evidence="1" id="KW-1133">Transmembrane helix</keyword>
<keyword evidence="3" id="KW-1185">Reference proteome</keyword>
<dbReference type="Proteomes" id="UP001321186">
    <property type="component" value="Unassembled WGS sequence"/>
</dbReference>
<keyword evidence="1" id="KW-0812">Transmembrane</keyword>
<name>A0ABT4JG74_9BACT</name>
<evidence type="ECO:0000256" key="1">
    <source>
        <dbReference type="SAM" id="Phobius"/>
    </source>
</evidence>
<evidence type="ECO:0000313" key="2">
    <source>
        <dbReference type="EMBL" id="MCZ2474923.1"/>
    </source>
</evidence>
<sequence length="157" mass="17245">MEELNNIIQADQEQLLGSIDDYQAEIVKTFLQSTSNDYLQSADYWLNAGPANTAKFGGEPNKTKIYRDKLLEELEKFLCGNERYEEDRKKIATSGDKSQKYIIGVMSAAIGKTLGAAGAFIAPVIVLLILSIGKMAVNAWCEMRKETRSTAGNSGLA</sequence>
<organism evidence="2 3">
    <name type="scientific">Aquirufa ecclesiirivi</name>
    <dbReference type="NCBI Taxonomy" id="2715124"/>
    <lineage>
        <taxon>Bacteria</taxon>
        <taxon>Pseudomonadati</taxon>
        <taxon>Bacteroidota</taxon>
        <taxon>Cytophagia</taxon>
        <taxon>Cytophagales</taxon>
        <taxon>Flectobacillaceae</taxon>
        <taxon>Aquirufa</taxon>
    </lineage>
</organism>
<reference evidence="2 3" key="1">
    <citation type="submission" date="2020-03" db="EMBL/GenBank/DDBJ databases">
        <authorList>
            <person name="Pitt A."/>
            <person name="Hahn M.W."/>
        </authorList>
    </citation>
    <scope>NUCLEOTIDE SEQUENCE [LARGE SCALE GENOMIC DNA]</scope>
    <source>
        <strain evidence="2 3">5A-MARBSE</strain>
    </source>
</reference>
<accession>A0ABT4JG74</accession>
<gene>
    <name evidence="2" type="ORF">G9H61_05680</name>
</gene>
<proteinExistence type="predicted"/>
<evidence type="ECO:0000313" key="3">
    <source>
        <dbReference type="Proteomes" id="UP001321186"/>
    </source>
</evidence>
<comment type="caution">
    <text evidence="2">The sequence shown here is derived from an EMBL/GenBank/DDBJ whole genome shotgun (WGS) entry which is preliminary data.</text>
</comment>
<keyword evidence="1" id="KW-0472">Membrane</keyword>
<feature type="transmembrane region" description="Helical" evidence="1">
    <location>
        <begin position="114"/>
        <end position="137"/>
    </location>
</feature>
<dbReference type="EMBL" id="JAANOH010000002">
    <property type="protein sequence ID" value="MCZ2474923.1"/>
    <property type="molecule type" value="Genomic_DNA"/>
</dbReference>
<dbReference type="RefSeq" id="WP_269009833.1">
    <property type="nucleotide sequence ID" value="NZ_JAANOH010000002.1"/>
</dbReference>
<protein>
    <submittedName>
        <fullName evidence="2">Uncharacterized protein</fullName>
    </submittedName>
</protein>